<dbReference type="Pfam" id="PF00174">
    <property type="entry name" value="Oxidored_molyb"/>
    <property type="match status" value="1"/>
</dbReference>
<organism evidence="2 3">
    <name type="scientific">Tumebacillus avium</name>
    <dbReference type="NCBI Taxonomy" id="1903704"/>
    <lineage>
        <taxon>Bacteria</taxon>
        <taxon>Bacillati</taxon>
        <taxon>Bacillota</taxon>
        <taxon>Bacilli</taxon>
        <taxon>Bacillales</taxon>
        <taxon>Alicyclobacillaceae</taxon>
        <taxon>Tumebacillus</taxon>
    </lineage>
</organism>
<dbReference type="KEGG" id="tum:CBW65_16845"/>
<sequence>MTRLIPIITVKLANHSTIKFRFQSCMDFPSFCDVQSPQDTYYRTGVKFQVAQDAFHVVVRGLVERELDLEYSDFISGKLGPLLDVTPIVPSFTGIATPVSSLLEIIQPLAESTHAVFHASDDFQAVLPKADLQNAYLLFQQEDKPLKKGFPVRLLVPDGHSECLNVKSVVKIEFVQTDPGQKAEFGFRNTVSPEEL</sequence>
<dbReference type="InterPro" id="IPR036374">
    <property type="entry name" value="OxRdtase_Mopterin-bd_sf"/>
</dbReference>
<gene>
    <name evidence="2" type="ORF">CBW65_16845</name>
</gene>
<dbReference type="Gene3D" id="3.90.420.10">
    <property type="entry name" value="Oxidoreductase, molybdopterin-binding domain"/>
    <property type="match status" value="1"/>
</dbReference>
<name>A0A1Y0ITK2_9BACL</name>
<dbReference type="EMBL" id="CP021434">
    <property type="protein sequence ID" value="ARU63942.1"/>
    <property type="molecule type" value="Genomic_DNA"/>
</dbReference>
<accession>A0A1Y0ITK2</accession>
<proteinExistence type="predicted"/>
<dbReference type="InterPro" id="IPR000572">
    <property type="entry name" value="OxRdtase_Mopterin-bd_dom"/>
</dbReference>
<protein>
    <recommendedName>
        <fullName evidence="1">Oxidoreductase molybdopterin-binding domain-containing protein</fullName>
    </recommendedName>
</protein>
<dbReference type="Proteomes" id="UP000195437">
    <property type="component" value="Chromosome"/>
</dbReference>
<evidence type="ECO:0000313" key="3">
    <source>
        <dbReference type="Proteomes" id="UP000195437"/>
    </source>
</evidence>
<feature type="domain" description="Oxidoreductase molybdopterin-binding" evidence="1">
    <location>
        <begin position="97"/>
        <end position="178"/>
    </location>
</feature>
<evidence type="ECO:0000259" key="1">
    <source>
        <dbReference type="Pfam" id="PF00174"/>
    </source>
</evidence>
<reference evidence="3" key="1">
    <citation type="submission" date="2017-05" db="EMBL/GenBank/DDBJ databases">
        <authorList>
            <person name="Sung H."/>
        </authorList>
    </citation>
    <scope>NUCLEOTIDE SEQUENCE [LARGE SCALE GENOMIC DNA]</scope>
    <source>
        <strain evidence="3">AR23208</strain>
    </source>
</reference>
<dbReference type="AlphaFoldDB" id="A0A1Y0ITK2"/>
<keyword evidence="3" id="KW-1185">Reference proteome</keyword>
<dbReference type="SUPFAM" id="SSF56524">
    <property type="entry name" value="Oxidoreductase molybdopterin-binding domain"/>
    <property type="match status" value="1"/>
</dbReference>
<evidence type="ECO:0000313" key="2">
    <source>
        <dbReference type="EMBL" id="ARU63942.1"/>
    </source>
</evidence>